<reference evidence="2" key="1">
    <citation type="submission" date="2022-11" db="UniProtKB">
        <authorList>
            <consortium name="WormBaseParasite"/>
        </authorList>
    </citation>
    <scope>IDENTIFICATION</scope>
</reference>
<evidence type="ECO:0000313" key="1">
    <source>
        <dbReference type="Proteomes" id="UP000887576"/>
    </source>
</evidence>
<organism evidence="1 2">
    <name type="scientific">Panagrolaimus sp. JU765</name>
    <dbReference type="NCBI Taxonomy" id="591449"/>
    <lineage>
        <taxon>Eukaryota</taxon>
        <taxon>Metazoa</taxon>
        <taxon>Ecdysozoa</taxon>
        <taxon>Nematoda</taxon>
        <taxon>Chromadorea</taxon>
        <taxon>Rhabditida</taxon>
        <taxon>Tylenchina</taxon>
        <taxon>Panagrolaimomorpha</taxon>
        <taxon>Panagrolaimoidea</taxon>
        <taxon>Panagrolaimidae</taxon>
        <taxon>Panagrolaimus</taxon>
    </lineage>
</organism>
<sequence>MEGDLMHRPPRRRNKIISSKTLLLYSYGYAGFIQSFGAFVAYCIVFMTYGIHLPDLFMSSVTYWQDNAPDFVSNNHTFTWQEQMHINRQACSAWFIGIVIGQLFHILNARTRRISIFKHGIFACPQSILGMITAVTLGCIIVYVPGVNTWFGGEAIGILPWLGAAGVGCFMFGFNEIRKYFIRNYPTNNAVRLFKW</sequence>
<name>A0AC34Q312_9BILA</name>
<evidence type="ECO:0000313" key="2">
    <source>
        <dbReference type="WBParaSite" id="JU765_v2.g12458.t1"/>
    </source>
</evidence>
<accession>A0AC34Q312</accession>
<protein>
    <submittedName>
        <fullName evidence="2">Cation-transporting P-type ATPase C-terminal domain-containing protein</fullName>
    </submittedName>
</protein>
<proteinExistence type="predicted"/>
<dbReference type="WBParaSite" id="JU765_v2.g12458.t1">
    <property type="protein sequence ID" value="JU765_v2.g12458.t1"/>
    <property type="gene ID" value="JU765_v2.g12458"/>
</dbReference>
<dbReference type="Proteomes" id="UP000887576">
    <property type="component" value="Unplaced"/>
</dbReference>